<dbReference type="PANTHER" id="PTHR38031:SF1">
    <property type="entry name" value="SULFUR CARRIER PROTEIN CYSO"/>
    <property type="match status" value="1"/>
</dbReference>
<dbReference type="PANTHER" id="PTHR38031">
    <property type="entry name" value="SULFUR CARRIER PROTEIN SLR0821-RELATED"/>
    <property type="match status" value="1"/>
</dbReference>
<dbReference type="RefSeq" id="WP_123208441.1">
    <property type="nucleotide sequence ID" value="NZ_JBHTHO010000002.1"/>
</dbReference>
<evidence type="ECO:0000313" key="1">
    <source>
        <dbReference type="EMBL" id="RNL40822.1"/>
    </source>
</evidence>
<organism evidence="1 2">
    <name type="scientific">Slackia equolifaciens</name>
    <dbReference type="NCBI Taxonomy" id="498718"/>
    <lineage>
        <taxon>Bacteria</taxon>
        <taxon>Bacillati</taxon>
        <taxon>Actinomycetota</taxon>
        <taxon>Coriobacteriia</taxon>
        <taxon>Eggerthellales</taxon>
        <taxon>Eggerthellaceae</taxon>
        <taxon>Slackia</taxon>
    </lineage>
</organism>
<dbReference type="Gene3D" id="3.10.20.30">
    <property type="match status" value="1"/>
</dbReference>
<reference evidence="2" key="1">
    <citation type="submission" date="2018-05" db="EMBL/GenBank/DDBJ databases">
        <title>Genome Sequencing of selected type strains of the family Eggerthellaceae.</title>
        <authorList>
            <person name="Danylec N."/>
            <person name="Stoll D.A."/>
            <person name="Doetsch A."/>
            <person name="Huch M."/>
        </authorList>
    </citation>
    <scope>NUCLEOTIDE SEQUENCE [LARGE SCALE GENOMIC DNA]</scope>
    <source>
        <strain evidence="2">DSM 24851</strain>
    </source>
</reference>
<gene>
    <name evidence="1" type="ORF">DMP06_03890</name>
</gene>
<comment type="caution">
    <text evidence="1">The sequence shown here is derived from an EMBL/GenBank/DDBJ whole genome shotgun (WGS) entry which is preliminary data.</text>
</comment>
<proteinExistence type="predicted"/>
<accession>A0A3N0B113</accession>
<dbReference type="InterPro" id="IPR052045">
    <property type="entry name" value="Sulfur_Carrier/Prot_Modifier"/>
</dbReference>
<dbReference type="SUPFAM" id="SSF54285">
    <property type="entry name" value="MoaD/ThiS"/>
    <property type="match status" value="1"/>
</dbReference>
<dbReference type="OrthoDB" id="2112016at2"/>
<sequence length="90" mass="10038">MLVKFLATYRQIARCKSCDLPAPSNVLELMEALCARWPEFDGLILNKERTDKGDDVIILVNGRHIEHLDGVATRLTEQDYVVITPLVAGG</sequence>
<dbReference type="InterPro" id="IPR010038">
    <property type="entry name" value="MoaD_arc-typ"/>
</dbReference>
<dbReference type="InterPro" id="IPR016155">
    <property type="entry name" value="Mopterin_synth/thiamin_S_b"/>
</dbReference>
<evidence type="ECO:0000313" key="2">
    <source>
        <dbReference type="Proteomes" id="UP000269591"/>
    </source>
</evidence>
<keyword evidence="2" id="KW-1185">Reference proteome</keyword>
<dbReference type="NCBIfam" id="TIGR01687">
    <property type="entry name" value="moaD_arch"/>
    <property type="match status" value="1"/>
</dbReference>
<dbReference type="EMBL" id="QIBX01000004">
    <property type="protein sequence ID" value="RNL40822.1"/>
    <property type="molecule type" value="Genomic_DNA"/>
</dbReference>
<dbReference type="AlphaFoldDB" id="A0A3N0B113"/>
<dbReference type="Proteomes" id="UP000269591">
    <property type="component" value="Unassembled WGS sequence"/>
</dbReference>
<dbReference type="Pfam" id="PF02597">
    <property type="entry name" value="ThiS"/>
    <property type="match status" value="1"/>
</dbReference>
<dbReference type="InterPro" id="IPR003749">
    <property type="entry name" value="ThiS/MoaD-like"/>
</dbReference>
<protein>
    <submittedName>
        <fullName evidence="1">Molybdopterin synthase sulfur carrier subunit</fullName>
    </submittedName>
</protein>
<dbReference type="InterPro" id="IPR012675">
    <property type="entry name" value="Beta-grasp_dom_sf"/>
</dbReference>
<name>A0A3N0B113_9ACTN</name>